<keyword evidence="1" id="KW-1133">Transmembrane helix</keyword>
<proteinExistence type="predicted"/>
<evidence type="ECO:0000313" key="2">
    <source>
        <dbReference type="EMBL" id="MDV6224946.1"/>
    </source>
</evidence>
<reference evidence="2 3" key="1">
    <citation type="submission" date="2023-10" db="EMBL/GenBank/DDBJ databases">
        <authorList>
            <person name="Venkata Ramana C."/>
            <person name="Sasikala C."/>
            <person name="Dhurka M."/>
        </authorList>
    </citation>
    <scope>NUCLEOTIDE SEQUENCE [LARGE SCALE GENOMIC DNA]</scope>
    <source>
        <strain evidence="2 3">KCTC 32151</strain>
    </source>
</reference>
<evidence type="ECO:0000256" key="1">
    <source>
        <dbReference type="SAM" id="Phobius"/>
    </source>
</evidence>
<keyword evidence="1" id="KW-0472">Membrane</keyword>
<keyword evidence="1" id="KW-0812">Transmembrane</keyword>
<dbReference type="RefSeq" id="WP_317560249.1">
    <property type="nucleotide sequence ID" value="NZ_JAWLIP010000001.1"/>
</dbReference>
<comment type="caution">
    <text evidence="2">The sequence shown here is derived from an EMBL/GenBank/DDBJ whole genome shotgun (WGS) entry which is preliminary data.</text>
</comment>
<accession>A0ABU4AFN0</accession>
<evidence type="ECO:0000313" key="3">
    <source>
        <dbReference type="Proteomes" id="UP001185659"/>
    </source>
</evidence>
<keyword evidence="3" id="KW-1185">Reference proteome</keyword>
<name>A0ABU4AFN0_9HYPH</name>
<protein>
    <submittedName>
        <fullName evidence="2">Uncharacterized protein</fullName>
    </submittedName>
</protein>
<organism evidence="2 3">
    <name type="scientific">Nitratireductor aquimarinus</name>
    <dbReference type="NCBI Taxonomy" id="889300"/>
    <lineage>
        <taxon>Bacteria</taxon>
        <taxon>Pseudomonadati</taxon>
        <taxon>Pseudomonadota</taxon>
        <taxon>Alphaproteobacteria</taxon>
        <taxon>Hyphomicrobiales</taxon>
        <taxon>Phyllobacteriaceae</taxon>
        <taxon>Nitratireductor</taxon>
    </lineage>
</organism>
<feature type="transmembrane region" description="Helical" evidence="1">
    <location>
        <begin position="12"/>
        <end position="32"/>
    </location>
</feature>
<gene>
    <name evidence="2" type="ORF">R2G56_01485</name>
</gene>
<dbReference type="Proteomes" id="UP001185659">
    <property type="component" value="Unassembled WGS sequence"/>
</dbReference>
<dbReference type="EMBL" id="JAWLIP010000001">
    <property type="protein sequence ID" value="MDV6224946.1"/>
    <property type="molecule type" value="Genomic_DNA"/>
</dbReference>
<sequence length="166" mass="19136">MAEFDEAALTWRLFLVTSGICLVLFAIGWVTCERAEEKPLLAVLGGGFTIDHNSSEIHYDLAVREIRHLRHGMIIEADFEDPAGNGYYVVRERVQRWRKRYSLRSPPVCGVRARKRYLVMLRVLNDQGEEELWSDIIYVSSHLGEDVMPEPPLTTWPGRDLSPHTR</sequence>